<keyword evidence="2" id="KW-1185">Reference proteome</keyword>
<sequence length="21" mass="2678">MAWEERRSCLNIFRVINRDRI</sequence>
<gene>
    <name evidence="1" type="ORF">G2W53_041424</name>
</gene>
<accession>A0A834SET3</accession>
<reference evidence="1" key="1">
    <citation type="submission" date="2020-09" db="EMBL/GenBank/DDBJ databases">
        <title>Genome-Enabled Discovery of Anthraquinone Biosynthesis in Senna tora.</title>
        <authorList>
            <person name="Kang S.-H."/>
            <person name="Pandey R.P."/>
            <person name="Lee C.-M."/>
            <person name="Sim J.-S."/>
            <person name="Jeong J.-T."/>
            <person name="Choi B.-S."/>
            <person name="Jung M."/>
            <person name="Ginzburg D."/>
            <person name="Zhao K."/>
            <person name="Won S.Y."/>
            <person name="Oh T.-J."/>
            <person name="Yu Y."/>
            <person name="Kim N.-H."/>
            <person name="Lee O.R."/>
            <person name="Lee T.-H."/>
            <person name="Bashyal P."/>
            <person name="Kim T.-S."/>
            <person name="Lee W.-H."/>
            <person name="Kawkins C."/>
            <person name="Kim C.-K."/>
            <person name="Kim J.S."/>
            <person name="Ahn B.O."/>
            <person name="Rhee S.Y."/>
            <person name="Sohng J.K."/>
        </authorList>
    </citation>
    <scope>NUCLEOTIDE SEQUENCE</scope>
    <source>
        <tissue evidence="1">Leaf</tissue>
    </source>
</reference>
<dbReference type="AlphaFoldDB" id="A0A834SET3"/>
<proteinExistence type="predicted"/>
<organism evidence="1 2">
    <name type="scientific">Senna tora</name>
    <dbReference type="NCBI Taxonomy" id="362788"/>
    <lineage>
        <taxon>Eukaryota</taxon>
        <taxon>Viridiplantae</taxon>
        <taxon>Streptophyta</taxon>
        <taxon>Embryophyta</taxon>
        <taxon>Tracheophyta</taxon>
        <taxon>Spermatophyta</taxon>
        <taxon>Magnoliopsida</taxon>
        <taxon>eudicotyledons</taxon>
        <taxon>Gunneridae</taxon>
        <taxon>Pentapetalae</taxon>
        <taxon>rosids</taxon>
        <taxon>fabids</taxon>
        <taxon>Fabales</taxon>
        <taxon>Fabaceae</taxon>
        <taxon>Caesalpinioideae</taxon>
        <taxon>Cassia clade</taxon>
        <taxon>Senna</taxon>
    </lineage>
</organism>
<name>A0A834SET3_9FABA</name>
<evidence type="ECO:0000313" key="1">
    <source>
        <dbReference type="EMBL" id="KAF7802313.1"/>
    </source>
</evidence>
<dbReference type="Proteomes" id="UP000634136">
    <property type="component" value="Unassembled WGS sequence"/>
</dbReference>
<comment type="caution">
    <text evidence="1">The sequence shown here is derived from an EMBL/GenBank/DDBJ whole genome shotgun (WGS) entry which is preliminary data.</text>
</comment>
<evidence type="ECO:0000313" key="2">
    <source>
        <dbReference type="Proteomes" id="UP000634136"/>
    </source>
</evidence>
<protein>
    <submittedName>
        <fullName evidence="1">Uncharacterized protein</fullName>
    </submittedName>
</protein>
<dbReference type="EMBL" id="JAAIUW010000013">
    <property type="protein sequence ID" value="KAF7802313.1"/>
    <property type="molecule type" value="Genomic_DNA"/>
</dbReference>